<dbReference type="Proteomes" id="UP001182556">
    <property type="component" value="Unassembled WGS sequence"/>
</dbReference>
<keyword evidence="3" id="KW-1185">Reference proteome</keyword>
<name>A0AAD9FWM5_PAPLA</name>
<feature type="transmembrane region" description="Helical" evidence="1">
    <location>
        <begin position="205"/>
        <end position="227"/>
    </location>
</feature>
<proteinExistence type="predicted"/>
<keyword evidence="1" id="KW-0472">Membrane</keyword>
<gene>
    <name evidence="2" type="ORF">DB88DRAFT_470044</name>
</gene>
<keyword evidence="1" id="KW-1133">Transmembrane helix</keyword>
<evidence type="ECO:0000313" key="2">
    <source>
        <dbReference type="EMBL" id="KAK1927373.1"/>
    </source>
</evidence>
<dbReference type="EMBL" id="JAODAN010000001">
    <property type="protein sequence ID" value="KAK1927373.1"/>
    <property type="molecule type" value="Genomic_DNA"/>
</dbReference>
<dbReference type="AlphaFoldDB" id="A0AAD9FWM5"/>
<comment type="caution">
    <text evidence="2">The sequence shown here is derived from an EMBL/GenBank/DDBJ whole genome shotgun (WGS) entry which is preliminary data.</text>
</comment>
<evidence type="ECO:0000313" key="3">
    <source>
        <dbReference type="Proteomes" id="UP001182556"/>
    </source>
</evidence>
<evidence type="ECO:0000256" key="1">
    <source>
        <dbReference type="SAM" id="Phobius"/>
    </source>
</evidence>
<organism evidence="2 3">
    <name type="scientific">Papiliotrema laurentii</name>
    <name type="common">Cryptococcus laurentii</name>
    <dbReference type="NCBI Taxonomy" id="5418"/>
    <lineage>
        <taxon>Eukaryota</taxon>
        <taxon>Fungi</taxon>
        <taxon>Dikarya</taxon>
        <taxon>Basidiomycota</taxon>
        <taxon>Agaricomycotina</taxon>
        <taxon>Tremellomycetes</taxon>
        <taxon>Tremellales</taxon>
        <taxon>Rhynchogastremaceae</taxon>
        <taxon>Papiliotrema</taxon>
    </lineage>
</organism>
<protein>
    <submittedName>
        <fullName evidence="2">Uncharacterized protein</fullName>
    </submittedName>
</protein>
<sequence length="230" mass="26061">MSSSAQLSTSRRLQDLLLQLQSFEEGTYKAKDTQERTALYLANERQSPSALHAKVWKTVPTTFLQLVATADESYVMSLASVAALESIHQTNVEPKKIERRRRMLEIMLMCIIGSCDLSENRMKMIRLAKEDQTEYLENQEESRVGQSEKQRTASCRQKAHLRSKAMEAIRRRFKSLKRPPPMNGTTLEITKGLVVGSNRSTTIRILLMLGIAQQVLLTSFLGTAMWIPGD</sequence>
<accession>A0AAD9FWM5</accession>
<reference evidence="2" key="1">
    <citation type="submission" date="2023-02" db="EMBL/GenBank/DDBJ databases">
        <title>Identification and recombinant expression of a fungal hydrolase from Papiliotrema laurentii that hydrolyzes apple cutin and clears colloidal polyester polyurethane.</title>
        <authorList>
            <consortium name="DOE Joint Genome Institute"/>
            <person name="Roman V.A."/>
            <person name="Bojanowski C."/>
            <person name="Crable B.R."/>
            <person name="Wagner D.N."/>
            <person name="Hung C.S."/>
            <person name="Nadeau L.J."/>
            <person name="Schratz L."/>
            <person name="Haridas S."/>
            <person name="Pangilinan J."/>
            <person name="Lipzen A."/>
            <person name="Na H."/>
            <person name="Yan M."/>
            <person name="Ng V."/>
            <person name="Grigoriev I.V."/>
            <person name="Spatafora J.W."/>
            <person name="Barlow D."/>
            <person name="Biffinger J."/>
            <person name="Kelley-Loughnane N."/>
            <person name="Varaljay V.A."/>
            <person name="Crookes-Goodson W.J."/>
        </authorList>
    </citation>
    <scope>NUCLEOTIDE SEQUENCE</scope>
    <source>
        <strain evidence="2">5307AH</strain>
    </source>
</reference>
<keyword evidence="1" id="KW-0812">Transmembrane</keyword>